<accession>A0ABQ8FUJ2</accession>
<sequence>SGQCECGQGMETVRHVLLVCPQWQQARSDLASIVGERWGDVSYMLGGWSRRQDWRTGQPVDGPKERWRPDVRVVKAVVQFLKSTSRLSGRSNTGGGALQQPPREH</sequence>
<evidence type="ECO:0000313" key="2">
    <source>
        <dbReference type="EMBL" id="KAH7028254.1"/>
    </source>
</evidence>
<dbReference type="Proteomes" id="UP000774617">
    <property type="component" value="Unassembled WGS sequence"/>
</dbReference>
<keyword evidence="3" id="KW-1185">Reference proteome</keyword>
<gene>
    <name evidence="2" type="ORF">B0J12DRAFT_584353</name>
</gene>
<feature type="region of interest" description="Disordered" evidence="1">
    <location>
        <begin position="85"/>
        <end position="105"/>
    </location>
</feature>
<dbReference type="EMBL" id="JAGTJR010000051">
    <property type="protein sequence ID" value="KAH7028254.1"/>
    <property type="molecule type" value="Genomic_DNA"/>
</dbReference>
<name>A0ABQ8FUJ2_9PEZI</name>
<reference evidence="2 3" key="1">
    <citation type="journal article" date="2021" name="Nat. Commun.">
        <title>Genetic determinants of endophytism in the Arabidopsis root mycobiome.</title>
        <authorList>
            <person name="Mesny F."/>
            <person name="Miyauchi S."/>
            <person name="Thiergart T."/>
            <person name="Pickel B."/>
            <person name="Atanasova L."/>
            <person name="Karlsson M."/>
            <person name="Huettel B."/>
            <person name="Barry K.W."/>
            <person name="Haridas S."/>
            <person name="Chen C."/>
            <person name="Bauer D."/>
            <person name="Andreopoulos W."/>
            <person name="Pangilinan J."/>
            <person name="LaButti K."/>
            <person name="Riley R."/>
            <person name="Lipzen A."/>
            <person name="Clum A."/>
            <person name="Drula E."/>
            <person name="Henrissat B."/>
            <person name="Kohler A."/>
            <person name="Grigoriev I.V."/>
            <person name="Martin F.M."/>
            <person name="Hacquard S."/>
        </authorList>
    </citation>
    <scope>NUCLEOTIDE SEQUENCE [LARGE SCALE GENOMIC DNA]</scope>
    <source>
        <strain evidence="2 3">MPI-SDFR-AT-0080</strain>
    </source>
</reference>
<evidence type="ECO:0008006" key="4">
    <source>
        <dbReference type="Google" id="ProtNLM"/>
    </source>
</evidence>
<organism evidence="2 3">
    <name type="scientific">Macrophomina phaseolina</name>
    <dbReference type="NCBI Taxonomy" id="35725"/>
    <lineage>
        <taxon>Eukaryota</taxon>
        <taxon>Fungi</taxon>
        <taxon>Dikarya</taxon>
        <taxon>Ascomycota</taxon>
        <taxon>Pezizomycotina</taxon>
        <taxon>Dothideomycetes</taxon>
        <taxon>Dothideomycetes incertae sedis</taxon>
        <taxon>Botryosphaeriales</taxon>
        <taxon>Botryosphaeriaceae</taxon>
        <taxon>Macrophomina</taxon>
    </lineage>
</organism>
<proteinExistence type="predicted"/>
<evidence type="ECO:0000256" key="1">
    <source>
        <dbReference type="SAM" id="MobiDB-lite"/>
    </source>
</evidence>
<comment type="caution">
    <text evidence="2">The sequence shown here is derived from an EMBL/GenBank/DDBJ whole genome shotgun (WGS) entry which is preliminary data.</text>
</comment>
<protein>
    <recommendedName>
        <fullName evidence="4">Reverse transcriptase</fullName>
    </recommendedName>
</protein>
<evidence type="ECO:0000313" key="3">
    <source>
        <dbReference type="Proteomes" id="UP000774617"/>
    </source>
</evidence>
<feature type="non-terminal residue" evidence="2">
    <location>
        <position position="1"/>
    </location>
</feature>